<feature type="region of interest" description="Disordered" evidence="1">
    <location>
        <begin position="1"/>
        <end position="33"/>
    </location>
</feature>
<dbReference type="AlphaFoldDB" id="A0AAD9I8N9"/>
<comment type="caution">
    <text evidence="2">The sequence shown here is derived from an EMBL/GenBank/DDBJ whole genome shotgun (WGS) entry which is preliminary data.</text>
</comment>
<protein>
    <submittedName>
        <fullName evidence="2">Uncharacterized protein</fullName>
    </submittedName>
</protein>
<evidence type="ECO:0000256" key="1">
    <source>
        <dbReference type="SAM" id="MobiDB-lite"/>
    </source>
</evidence>
<accession>A0AAD9I8N9</accession>
<feature type="compositionally biased region" description="Low complexity" evidence="1">
    <location>
        <begin position="1"/>
        <end position="18"/>
    </location>
</feature>
<keyword evidence="3" id="KW-1185">Reference proteome</keyword>
<feature type="compositionally biased region" description="Basic and acidic residues" evidence="1">
    <location>
        <begin position="96"/>
        <end position="113"/>
    </location>
</feature>
<organism evidence="2 3">
    <name type="scientific">Phyllachora maydis</name>
    <dbReference type="NCBI Taxonomy" id="1825666"/>
    <lineage>
        <taxon>Eukaryota</taxon>
        <taxon>Fungi</taxon>
        <taxon>Dikarya</taxon>
        <taxon>Ascomycota</taxon>
        <taxon>Pezizomycotina</taxon>
        <taxon>Sordariomycetes</taxon>
        <taxon>Sordariomycetidae</taxon>
        <taxon>Phyllachorales</taxon>
        <taxon>Phyllachoraceae</taxon>
        <taxon>Phyllachora</taxon>
    </lineage>
</organism>
<feature type="region of interest" description="Disordered" evidence="1">
    <location>
        <begin position="70"/>
        <end position="113"/>
    </location>
</feature>
<sequence length="253" mass="26986">MANTASTASTASTANTASHPPPPGPPATAFVLPPPGRALDAYAHATLDACAAEGQHLLDRMDEFVLPALGGRSAPAPRPARSTGGANGAVLSSVRADADERAAPRRFADDEKKSILAQLPDPARRPSAPPSVTNHLASLFHRCCRFEADVGACVRTLQLDDWVPRDVHRSFENRWHRWRGGMEPFYEYIHQVLVLGHGLDGKPVDRAVTSSREASSVVDLAPSTPAFELAMPSMDTATEGEGSDLSEFSLGFQ</sequence>
<feature type="compositionally biased region" description="Pro residues" evidence="1">
    <location>
        <begin position="19"/>
        <end position="33"/>
    </location>
</feature>
<evidence type="ECO:0000313" key="3">
    <source>
        <dbReference type="Proteomes" id="UP001217918"/>
    </source>
</evidence>
<dbReference type="EMBL" id="JAQQPM010000006">
    <property type="protein sequence ID" value="KAK2072605.1"/>
    <property type="molecule type" value="Genomic_DNA"/>
</dbReference>
<gene>
    <name evidence="2" type="ORF">P8C59_006947</name>
</gene>
<dbReference type="Proteomes" id="UP001217918">
    <property type="component" value="Unassembled WGS sequence"/>
</dbReference>
<name>A0AAD9I8N9_9PEZI</name>
<evidence type="ECO:0000313" key="2">
    <source>
        <dbReference type="EMBL" id="KAK2072605.1"/>
    </source>
</evidence>
<reference evidence="2" key="1">
    <citation type="journal article" date="2023" name="Mol. Plant Microbe Interact.">
        <title>Elucidating the Obligate Nature and Biological Capacity of an Invasive Fungal Corn Pathogen.</title>
        <authorList>
            <person name="MacCready J.S."/>
            <person name="Roggenkamp E.M."/>
            <person name="Gdanetz K."/>
            <person name="Chilvers M.I."/>
        </authorList>
    </citation>
    <scope>NUCLEOTIDE SEQUENCE</scope>
    <source>
        <strain evidence="2">PM02</strain>
    </source>
</reference>
<proteinExistence type="predicted"/>